<dbReference type="NCBIfam" id="TIGR01595">
    <property type="entry name" value="cas_CT1132"/>
    <property type="match status" value="1"/>
</dbReference>
<dbReference type="Proteomes" id="UP000199652">
    <property type="component" value="Unassembled WGS sequence"/>
</dbReference>
<dbReference type="Pfam" id="PF05107">
    <property type="entry name" value="Cas_Cas7"/>
    <property type="match status" value="1"/>
</dbReference>
<reference evidence="2" key="1">
    <citation type="submission" date="2016-10" db="EMBL/GenBank/DDBJ databases">
        <authorList>
            <person name="Varghese N."/>
            <person name="Submissions S."/>
        </authorList>
    </citation>
    <scope>NUCLEOTIDE SEQUENCE [LARGE SCALE GENOMIC DNA]</scope>
    <source>
        <strain evidence="2">VPI 5359</strain>
    </source>
</reference>
<sequence>MNNSQILYLYDAKMCNPNGDPDEENRPRMDYEREINLVSDLRLKRYIRDYLLLQGKELYVQKVDGEPVTSANRVKEFVAKDGKLDFGTILEAYEDIRLFGATVTAKKDNRSFTGPVQFNWGYSLNRVEVLESSITSHFASSESNKQGAIGKDYRVKYALIAFSGTLSGHRSSYTKTQESDIRDLDDAMVNAIPLLSTRSKIGQYPRLYLRFELVDEQSVLRDLRSYIKLSDDSPTLRDITECELDVSALSRYLEEQRSKIKHVYYYNDETLKMVREGEAITMDALLAGLETERLS</sequence>
<gene>
    <name evidence="1" type="ORF">SAMN04488579_1156</name>
</gene>
<protein>
    <submittedName>
        <fullName evidence="1">CRISPR-associated protein, Csh2 family</fullName>
    </submittedName>
</protein>
<accession>A0A1H3GUB3</accession>
<keyword evidence="2" id="KW-1185">Reference proteome</keyword>
<dbReference type="RefSeq" id="WP_090245758.1">
    <property type="nucleotide sequence ID" value="NZ_FNOU01000015.1"/>
</dbReference>
<proteinExistence type="predicted"/>
<dbReference type="EMBL" id="FNOU01000015">
    <property type="protein sequence ID" value="SDY06084.1"/>
    <property type="molecule type" value="Genomic_DNA"/>
</dbReference>
<dbReference type="InterPro" id="IPR006482">
    <property type="entry name" value="Cas7_Csh2/Csh2"/>
</dbReference>
<evidence type="ECO:0000313" key="2">
    <source>
        <dbReference type="Proteomes" id="UP000199652"/>
    </source>
</evidence>
<dbReference type="STRING" id="1528.SAMN04488579_1156"/>
<dbReference type="InterPro" id="IPR013419">
    <property type="entry name" value="CRISPR-assoc_prot_Cas7/Csh2"/>
</dbReference>
<dbReference type="GO" id="GO:0043571">
    <property type="term" value="P:maintenance of CRISPR repeat elements"/>
    <property type="evidence" value="ECO:0007669"/>
    <property type="project" value="InterPro"/>
</dbReference>
<organism evidence="1 2">
    <name type="scientific">Eubacterium barkeri</name>
    <name type="common">Clostridium barkeri</name>
    <dbReference type="NCBI Taxonomy" id="1528"/>
    <lineage>
        <taxon>Bacteria</taxon>
        <taxon>Bacillati</taxon>
        <taxon>Bacillota</taxon>
        <taxon>Clostridia</taxon>
        <taxon>Eubacteriales</taxon>
        <taxon>Eubacteriaceae</taxon>
        <taxon>Eubacterium</taxon>
    </lineage>
</organism>
<evidence type="ECO:0000313" key="1">
    <source>
        <dbReference type="EMBL" id="SDY06084.1"/>
    </source>
</evidence>
<dbReference type="NCBIfam" id="TIGR02590">
    <property type="entry name" value="cas_Csh2"/>
    <property type="match status" value="1"/>
</dbReference>
<dbReference type="AlphaFoldDB" id="A0A1H3GUB3"/>
<name>A0A1H3GUB3_EUBBA</name>
<dbReference type="OrthoDB" id="9776792at2"/>